<feature type="compositionally biased region" description="Acidic residues" evidence="1">
    <location>
        <begin position="73"/>
        <end position="84"/>
    </location>
</feature>
<dbReference type="Proteomes" id="UP000037136">
    <property type="component" value="Unassembled WGS sequence"/>
</dbReference>
<name>A0A2A9PM36_OPHUN</name>
<feature type="compositionally biased region" description="Polar residues" evidence="1">
    <location>
        <begin position="100"/>
        <end position="109"/>
    </location>
</feature>
<dbReference type="EMBL" id="LAZP02000041">
    <property type="protein sequence ID" value="PFH62111.1"/>
    <property type="molecule type" value="Genomic_DNA"/>
</dbReference>
<keyword evidence="3" id="KW-1185">Reference proteome</keyword>
<gene>
    <name evidence="2" type="ORF">XA68_15072</name>
</gene>
<dbReference type="AlphaFoldDB" id="A0A2A9PM36"/>
<reference evidence="2 3" key="1">
    <citation type="journal article" date="2015" name="BMC Genomics">
        <title>Gene expression during zombie ant biting behavior reflects the complexity underlying fungal parasitic behavioral manipulation.</title>
        <authorList>
            <person name="de Bekker C."/>
            <person name="Ohm R.A."/>
            <person name="Loreto R.G."/>
            <person name="Sebastian A."/>
            <person name="Albert I."/>
            <person name="Merrow M."/>
            <person name="Brachmann A."/>
            <person name="Hughes D.P."/>
        </authorList>
    </citation>
    <scope>NUCLEOTIDE SEQUENCE [LARGE SCALE GENOMIC DNA]</scope>
    <source>
        <strain evidence="2 3">SC16a</strain>
    </source>
</reference>
<evidence type="ECO:0000256" key="1">
    <source>
        <dbReference type="SAM" id="MobiDB-lite"/>
    </source>
</evidence>
<proteinExistence type="predicted"/>
<feature type="region of interest" description="Disordered" evidence="1">
    <location>
        <begin position="1"/>
        <end position="122"/>
    </location>
</feature>
<comment type="caution">
    <text evidence="2">The sequence shown here is derived from an EMBL/GenBank/DDBJ whole genome shotgun (WGS) entry which is preliminary data.</text>
</comment>
<reference evidence="2 3" key="2">
    <citation type="journal article" date="2017" name="Sci. Rep.">
        <title>Ant-infecting Ophiocordyceps genomes reveal a high diversity of potential behavioral manipulation genes and a possible major role for enterotoxins.</title>
        <authorList>
            <person name="de Bekker C."/>
            <person name="Ohm R.A."/>
            <person name="Evans H.C."/>
            <person name="Brachmann A."/>
            <person name="Hughes D.P."/>
        </authorList>
    </citation>
    <scope>NUCLEOTIDE SEQUENCE [LARGE SCALE GENOMIC DNA]</scope>
    <source>
        <strain evidence="2 3">SC16a</strain>
    </source>
</reference>
<protein>
    <submittedName>
        <fullName evidence="2">Uncharacterized protein</fullName>
    </submittedName>
</protein>
<accession>A0A2A9PM36</accession>
<evidence type="ECO:0000313" key="3">
    <source>
        <dbReference type="Proteomes" id="UP000037136"/>
    </source>
</evidence>
<evidence type="ECO:0000313" key="2">
    <source>
        <dbReference type="EMBL" id="PFH62111.1"/>
    </source>
</evidence>
<feature type="compositionally biased region" description="Basic and acidic residues" evidence="1">
    <location>
        <begin position="112"/>
        <end position="122"/>
    </location>
</feature>
<organism evidence="2 3">
    <name type="scientific">Ophiocordyceps unilateralis</name>
    <name type="common">Zombie-ant fungus</name>
    <name type="synonym">Torrubia unilateralis</name>
    <dbReference type="NCBI Taxonomy" id="268505"/>
    <lineage>
        <taxon>Eukaryota</taxon>
        <taxon>Fungi</taxon>
        <taxon>Dikarya</taxon>
        <taxon>Ascomycota</taxon>
        <taxon>Pezizomycotina</taxon>
        <taxon>Sordariomycetes</taxon>
        <taxon>Hypocreomycetidae</taxon>
        <taxon>Hypocreales</taxon>
        <taxon>Ophiocordycipitaceae</taxon>
        <taxon>Ophiocordyceps</taxon>
    </lineage>
</organism>
<sequence length="122" mass="13174">MTTCRRRAASKCGRAKADSSSTSHYEQPTDDGLPRTRHLATTSRTGLWTRGVASPAARRRRPNELGHEPLAGPDDDDDGADAGDEGAQCHQEALRALQGGSAQVWQATQRLPVRDLQGEPET</sequence>